<feature type="transmembrane region" description="Helical" evidence="6">
    <location>
        <begin position="230"/>
        <end position="248"/>
    </location>
</feature>
<feature type="domain" description="UspA" evidence="7">
    <location>
        <begin position="421"/>
        <end position="534"/>
    </location>
</feature>
<evidence type="ECO:0000256" key="2">
    <source>
        <dbReference type="ARBA" id="ARBA00008791"/>
    </source>
</evidence>
<organism evidence="9 10">
    <name type="scientific">Komarekiella delphini-convector SJRDD-AB1</name>
    <dbReference type="NCBI Taxonomy" id="2593771"/>
    <lineage>
        <taxon>Bacteria</taxon>
        <taxon>Bacillati</taxon>
        <taxon>Cyanobacteriota</taxon>
        <taxon>Cyanophyceae</taxon>
        <taxon>Nostocales</taxon>
        <taxon>Nostocaceae</taxon>
        <taxon>Komarekiella</taxon>
        <taxon>Komarekiella delphini-convector</taxon>
    </lineage>
</organism>
<proteinExistence type="inferred from homology"/>
<feature type="domain" description="Cation/H+ exchanger transmembrane" evidence="8">
    <location>
        <begin position="14"/>
        <end position="388"/>
    </location>
</feature>
<gene>
    <name evidence="9" type="ORF">FNW02_26935</name>
</gene>
<dbReference type="InterPro" id="IPR006016">
    <property type="entry name" value="UspA"/>
</dbReference>
<evidence type="ECO:0000256" key="4">
    <source>
        <dbReference type="ARBA" id="ARBA00022989"/>
    </source>
</evidence>
<evidence type="ECO:0000256" key="5">
    <source>
        <dbReference type="ARBA" id="ARBA00023136"/>
    </source>
</evidence>
<dbReference type="GO" id="GO:0016020">
    <property type="term" value="C:membrane"/>
    <property type="evidence" value="ECO:0007669"/>
    <property type="project" value="UniProtKB-SubCell"/>
</dbReference>
<accession>A0AA40VTM8</accession>
<dbReference type="Pfam" id="PF00999">
    <property type="entry name" value="Na_H_Exchanger"/>
    <property type="match status" value="1"/>
</dbReference>
<keyword evidence="5 6" id="KW-0472">Membrane</keyword>
<comment type="similarity">
    <text evidence="2">Belongs to the universal stress protein A family.</text>
</comment>
<feature type="transmembrane region" description="Helical" evidence="6">
    <location>
        <begin position="155"/>
        <end position="174"/>
    </location>
</feature>
<dbReference type="CDD" id="cd00293">
    <property type="entry name" value="USP-like"/>
    <property type="match status" value="1"/>
</dbReference>
<feature type="transmembrane region" description="Helical" evidence="6">
    <location>
        <begin position="369"/>
        <end position="394"/>
    </location>
</feature>
<feature type="transmembrane region" description="Helical" evidence="6">
    <location>
        <begin position="309"/>
        <end position="332"/>
    </location>
</feature>
<feature type="transmembrane region" description="Helical" evidence="6">
    <location>
        <begin position="284"/>
        <end position="303"/>
    </location>
</feature>
<dbReference type="PANTHER" id="PTHR31102:SF1">
    <property type="entry name" value="CATION_H+ EXCHANGER DOMAIN-CONTAINING PROTEIN"/>
    <property type="match status" value="1"/>
</dbReference>
<dbReference type="SUPFAM" id="SSF52402">
    <property type="entry name" value="Adenine nucleotide alpha hydrolases-like"/>
    <property type="match status" value="1"/>
</dbReference>
<feature type="transmembrane region" description="Helical" evidence="6">
    <location>
        <begin position="113"/>
        <end position="134"/>
    </location>
</feature>
<dbReference type="Gene3D" id="3.40.50.620">
    <property type="entry name" value="HUPs"/>
    <property type="match status" value="1"/>
</dbReference>
<comment type="caution">
    <text evidence="9">The sequence shown here is derived from an EMBL/GenBank/DDBJ whole genome shotgun (WGS) entry which is preliminary data.</text>
</comment>
<dbReference type="AlphaFoldDB" id="A0AA40VTM8"/>
<protein>
    <submittedName>
        <fullName evidence="9">Sodium:proton antiporter</fullName>
    </submittedName>
</protein>
<dbReference type="GO" id="GO:1902600">
    <property type="term" value="P:proton transmembrane transport"/>
    <property type="evidence" value="ECO:0007669"/>
    <property type="project" value="InterPro"/>
</dbReference>
<dbReference type="InterPro" id="IPR006153">
    <property type="entry name" value="Cation/H_exchanger_TM"/>
</dbReference>
<keyword evidence="10" id="KW-1185">Reference proteome</keyword>
<dbReference type="Gene3D" id="1.20.1530.20">
    <property type="match status" value="1"/>
</dbReference>
<dbReference type="RefSeq" id="WP_191760565.1">
    <property type="nucleotide sequence ID" value="NZ_VJXY01000040.1"/>
</dbReference>
<keyword evidence="4 6" id="KW-1133">Transmembrane helix</keyword>
<dbReference type="PANTHER" id="PTHR31102">
    <property type="match status" value="1"/>
</dbReference>
<sequence length="543" mass="58156">MLASVLWILMMGFFVGQLARRLGAPPLIGMILVGIILGPQVRNVISQDVLGAADELRTLAVMIILMKAGLGLDWEKLAQQGTVALRLGFLPATTEAIAIAIASMLIFHLNFPTALLLGCVIGAESPAVIVPGMLRLKSLGWGVTKGIPDAILTGSALSDVLLLLVFSLLLSFLSDGGIEQISLPGGFTLTALQLLPLQIIMQILLGVLFGYLAARLLVLLLTKQNWTQNAVQDTVIAAGLALLLVIVAHTVPYFSGYLAAMAMGFFLIELDAPLARRLRVGFDSLWIVAEIFLFVLLGATIQLQVLEKILLPGILILAIGLFIGRMVGWYLSTLGSNWNWRERLFLLPGNSAKATVQAAIGAIPLSQGIAGGEIILAIAALSILITAPLGAWATMTFAPKLLTKGEVDPTKVTVAARTLLLAAVDTSMATEILTKVADLARRSNGEVIVLHVINTSNQQAVEQINEQAKRLLADIRYEFLTTTGAVPEEIIRIAQEHYATAIVMGKRGHQPWEQVLIGSVSQAVLETSPIPVILLENREPKSV</sequence>
<evidence type="ECO:0000256" key="6">
    <source>
        <dbReference type="SAM" id="Phobius"/>
    </source>
</evidence>
<evidence type="ECO:0000256" key="1">
    <source>
        <dbReference type="ARBA" id="ARBA00004141"/>
    </source>
</evidence>
<evidence type="ECO:0000256" key="3">
    <source>
        <dbReference type="ARBA" id="ARBA00022692"/>
    </source>
</evidence>
<feature type="transmembrane region" description="Helical" evidence="6">
    <location>
        <begin position="194"/>
        <end position="218"/>
    </location>
</feature>
<dbReference type="Pfam" id="PF00582">
    <property type="entry name" value="Usp"/>
    <property type="match status" value="1"/>
</dbReference>
<dbReference type="GO" id="GO:0015297">
    <property type="term" value="F:antiporter activity"/>
    <property type="evidence" value="ECO:0007669"/>
    <property type="project" value="InterPro"/>
</dbReference>
<comment type="subcellular location">
    <subcellularLocation>
        <location evidence="1">Membrane</location>
        <topology evidence="1">Multi-pass membrane protein</topology>
    </subcellularLocation>
</comment>
<dbReference type="EMBL" id="VJXY01000040">
    <property type="protein sequence ID" value="MBD6619365.1"/>
    <property type="molecule type" value="Genomic_DNA"/>
</dbReference>
<evidence type="ECO:0000259" key="7">
    <source>
        <dbReference type="Pfam" id="PF00582"/>
    </source>
</evidence>
<name>A0AA40VTM8_9NOST</name>
<feature type="transmembrane region" description="Helical" evidence="6">
    <location>
        <begin position="84"/>
        <end position="107"/>
    </location>
</feature>
<keyword evidence="3 6" id="KW-0812">Transmembrane</keyword>
<dbReference type="InterPro" id="IPR006015">
    <property type="entry name" value="Universal_stress_UspA"/>
</dbReference>
<dbReference type="InterPro" id="IPR038770">
    <property type="entry name" value="Na+/solute_symporter_sf"/>
</dbReference>
<dbReference type="InterPro" id="IPR051843">
    <property type="entry name" value="CPA1_transporter"/>
</dbReference>
<reference evidence="9" key="1">
    <citation type="submission" date="2019-07" db="EMBL/GenBank/DDBJ databases">
        <title>Toxilogical consequences of a new and cryptic species of cyanobacteria (Komarekiella delphini-convector) recovered from the epidermis of a bottlenose dolphin and 1500 ft. in the air.</title>
        <authorList>
            <person name="Brown A.O."/>
            <person name="Dvorak P."/>
            <person name="Villanueva C.D."/>
            <person name="Foss A.J."/>
            <person name="Garvey A.D."/>
            <person name="Gibson Q.A."/>
            <person name="Johansen J.R."/>
            <person name="Casamatta D.A."/>
        </authorList>
    </citation>
    <scope>NUCLEOTIDE SEQUENCE</scope>
    <source>
        <strain evidence="9">SJRDD-AB1</strain>
    </source>
</reference>
<dbReference type="PRINTS" id="PR01438">
    <property type="entry name" value="UNVRSLSTRESS"/>
</dbReference>
<evidence type="ECO:0000259" key="8">
    <source>
        <dbReference type="Pfam" id="PF00999"/>
    </source>
</evidence>
<evidence type="ECO:0000313" key="10">
    <source>
        <dbReference type="Proteomes" id="UP001165986"/>
    </source>
</evidence>
<evidence type="ECO:0000313" key="9">
    <source>
        <dbReference type="EMBL" id="MBD6619365.1"/>
    </source>
</evidence>
<dbReference type="InterPro" id="IPR014729">
    <property type="entry name" value="Rossmann-like_a/b/a_fold"/>
</dbReference>
<dbReference type="Proteomes" id="UP001165986">
    <property type="component" value="Unassembled WGS sequence"/>
</dbReference>